<proteinExistence type="predicted"/>
<protein>
    <recommendedName>
        <fullName evidence="3">GNAT family N-acetyltransferase</fullName>
    </recommendedName>
</protein>
<gene>
    <name evidence="1" type="ORF">JS756_12515</name>
</gene>
<reference evidence="1 2" key="1">
    <citation type="submission" date="2021-02" db="EMBL/GenBank/DDBJ databases">
        <title>Whole genome sequencing of Streptomyces actuosus VRA1.</title>
        <authorList>
            <person name="Sen G."/>
            <person name="Sen A."/>
        </authorList>
    </citation>
    <scope>NUCLEOTIDE SEQUENCE [LARGE SCALE GENOMIC DNA]</scope>
    <source>
        <strain evidence="1 2">VRA1</strain>
    </source>
</reference>
<comment type="caution">
    <text evidence="1">The sequence shown here is derived from an EMBL/GenBank/DDBJ whole genome shotgun (WGS) entry which is preliminary data.</text>
</comment>
<dbReference type="Proteomes" id="UP000788262">
    <property type="component" value="Unassembled WGS sequence"/>
</dbReference>
<evidence type="ECO:0000313" key="1">
    <source>
        <dbReference type="EMBL" id="MBN0044917.1"/>
    </source>
</evidence>
<evidence type="ECO:0008006" key="3">
    <source>
        <dbReference type="Google" id="ProtNLM"/>
    </source>
</evidence>
<organism evidence="1 2">
    <name type="scientific">Streptomyces actuosus</name>
    <dbReference type="NCBI Taxonomy" id="1885"/>
    <lineage>
        <taxon>Bacteria</taxon>
        <taxon>Bacillati</taxon>
        <taxon>Actinomycetota</taxon>
        <taxon>Actinomycetes</taxon>
        <taxon>Kitasatosporales</taxon>
        <taxon>Streptomycetaceae</taxon>
        <taxon>Streptomyces</taxon>
    </lineage>
</organism>
<name>A0ABS2VP79_STRAS</name>
<evidence type="ECO:0000313" key="2">
    <source>
        <dbReference type="Proteomes" id="UP000788262"/>
    </source>
</evidence>
<accession>A0ABS2VP79</accession>
<sequence length="222" mass="25078">MDKARSAGSAALMRGSFALPNMARFSPLGRTALGKHFGMRIEDLPTSDRAAVLDERRAELEAWPAHQRWHIEMHPLLHVDPPRLGVAIPARDDMELRTAVETFGRYFKAELRFDFPPFVAEQRESDLEQSVEGVLFSSRKLRATFPVAVGAAGLSVEAGERWLDWIWIHPFERGTGLMETIWSDLERIYGTSFKIAPPLSPAMASFLSRQGVASERWDSQRE</sequence>
<keyword evidence="2" id="KW-1185">Reference proteome</keyword>
<dbReference type="EMBL" id="JAFFZS010000007">
    <property type="protein sequence ID" value="MBN0044917.1"/>
    <property type="molecule type" value="Genomic_DNA"/>
</dbReference>